<dbReference type="AlphaFoldDB" id="A0AAN5CBB1"/>
<feature type="non-terminal residue" evidence="3">
    <location>
        <position position="1"/>
    </location>
</feature>
<name>A0AAN5CBB1_9BILA</name>
<dbReference type="EMBL" id="BTRK01000002">
    <property type="protein sequence ID" value="GMR36812.1"/>
    <property type="molecule type" value="Genomic_DNA"/>
</dbReference>
<feature type="compositionally biased region" description="Low complexity" evidence="1">
    <location>
        <begin position="118"/>
        <end position="148"/>
    </location>
</feature>
<accession>A0AAN5CBB1</accession>
<dbReference type="InterPro" id="IPR055119">
    <property type="entry name" value="Mig18_Fn1"/>
</dbReference>
<comment type="caution">
    <text evidence="3">The sequence shown here is derived from an EMBL/GenBank/DDBJ whole genome shotgun (WGS) entry which is preliminary data.</text>
</comment>
<feature type="domain" description="Abnormal cell migration protein 18-like fibronectin type I" evidence="2">
    <location>
        <begin position="1"/>
        <end position="62"/>
    </location>
</feature>
<sequence length="183" mass="20676">KNGKKYRFGEEWTNDHMRYKCAEWGMYDITGCVIAKGRRMEKGEIHVDGHIIRACTQKGNSVGFKESICGMWGAPECIETEKKWREESKEGIPPFTSSPSHQIRKGKNSSPPLKSTWKKSSPFKSQQPKVEWFTSNNGKVSNGKISSKSKISWEPEVTNLRTVTRVGKVVDTPISLDTLTLPV</sequence>
<dbReference type="Proteomes" id="UP001328107">
    <property type="component" value="Unassembled WGS sequence"/>
</dbReference>
<keyword evidence="4" id="KW-1185">Reference proteome</keyword>
<reference evidence="4" key="1">
    <citation type="submission" date="2022-10" db="EMBL/GenBank/DDBJ databases">
        <title>Genome assembly of Pristionchus species.</title>
        <authorList>
            <person name="Yoshida K."/>
            <person name="Sommer R.J."/>
        </authorList>
    </citation>
    <scope>NUCLEOTIDE SEQUENCE [LARGE SCALE GENOMIC DNA]</scope>
    <source>
        <strain evidence="4">RS5460</strain>
    </source>
</reference>
<evidence type="ECO:0000313" key="4">
    <source>
        <dbReference type="Proteomes" id="UP001328107"/>
    </source>
</evidence>
<evidence type="ECO:0000256" key="1">
    <source>
        <dbReference type="SAM" id="MobiDB-lite"/>
    </source>
</evidence>
<gene>
    <name evidence="3" type="ORF">PMAYCL1PPCAC_07007</name>
</gene>
<dbReference type="Pfam" id="PF23003">
    <property type="entry name" value="Fn1_2"/>
    <property type="match status" value="1"/>
</dbReference>
<protein>
    <recommendedName>
        <fullName evidence="2">Abnormal cell migration protein 18-like fibronectin type I domain-containing protein</fullName>
    </recommendedName>
</protein>
<feature type="region of interest" description="Disordered" evidence="1">
    <location>
        <begin position="84"/>
        <end position="148"/>
    </location>
</feature>
<feature type="non-terminal residue" evidence="3">
    <location>
        <position position="183"/>
    </location>
</feature>
<evidence type="ECO:0000313" key="3">
    <source>
        <dbReference type="EMBL" id="GMR36812.1"/>
    </source>
</evidence>
<organism evidence="3 4">
    <name type="scientific">Pristionchus mayeri</name>
    <dbReference type="NCBI Taxonomy" id="1317129"/>
    <lineage>
        <taxon>Eukaryota</taxon>
        <taxon>Metazoa</taxon>
        <taxon>Ecdysozoa</taxon>
        <taxon>Nematoda</taxon>
        <taxon>Chromadorea</taxon>
        <taxon>Rhabditida</taxon>
        <taxon>Rhabditina</taxon>
        <taxon>Diplogasteromorpha</taxon>
        <taxon>Diplogasteroidea</taxon>
        <taxon>Neodiplogasteridae</taxon>
        <taxon>Pristionchus</taxon>
    </lineage>
</organism>
<evidence type="ECO:0000259" key="2">
    <source>
        <dbReference type="Pfam" id="PF23003"/>
    </source>
</evidence>
<proteinExistence type="predicted"/>